<feature type="transmembrane region" description="Helical" evidence="6">
    <location>
        <begin position="479"/>
        <end position="498"/>
    </location>
</feature>
<dbReference type="InterPro" id="IPR001279">
    <property type="entry name" value="Metallo-B-lactamas"/>
</dbReference>
<evidence type="ECO:0000256" key="2">
    <source>
        <dbReference type="ARBA" id="ARBA00022475"/>
    </source>
</evidence>
<dbReference type="PANTHER" id="PTHR30619:SF1">
    <property type="entry name" value="RECOMBINATION PROTEIN 2"/>
    <property type="match status" value="1"/>
</dbReference>
<evidence type="ECO:0000259" key="7">
    <source>
        <dbReference type="SMART" id="SM00849"/>
    </source>
</evidence>
<comment type="subcellular location">
    <subcellularLocation>
        <location evidence="1">Cell membrane</location>
        <topology evidence="1">Multi-pass membrane protein</topology>
    </subcellularLocation>
</comment>
<keyword evidence="3 6" id="KW-0812">Transmembrane</keyword>
<feature type="domain" description="Metallo-beta-lactamase" evidence="7">
    <location>
        <begin position="540"/>
        <end position="736"/>
    </location>
</feature>
<evidence type="ECO:0000256" key="4">
    <source>
        <dbReference type="ARBA" id="ARBA00022989"/>
    </source>
</evidence>
<protein>
    <submittedName>
        <fullName evidence="8">DNA internalization-related competence protein ComEC/Rec2</fullName>
    </submittedName>
</protein>
<dbReference type="SUPFAM" id="SSF56281">
    <property type="entry name" value="Metallo-hydrolase/oxidoreductase"/>
    <property type="match status" value="1"/>
</dbReference>
<feature type="transmembrane region" description="Helical" evidence="6">
    <location>
        <begin position="447"/>
        <end position="467"/>
    </location>
</feature>
<dbReference type="PANTHER" id="PTHR30619">
    <property type="entry name" value="DNA INTERNALIZATION/COMPETENCE PROTEIN COMEC/REC2"/>
    <property type="match status" value="1"/>
</dbReference>
<keyword evidence="5 6" id="KW-0472">Membrane</keyword>
<organism evidence="8 9">
    <name type="scientific">Flintibacter faecis</name>
    <dbReference type="NCBI Taxonomy" id="2763047"/>
    <lineage>
        <taxon>Bacteria</taxon>
        <taxon>Bacillati</taxon>
        <taxon>Bacillota</taxon>
        <taxon>Clostridia</taxon>
        <taxon>Eubacteriales</taxon>
        <taxon>Flintibacter</taxon>
    </lineage>
</organism>
<dbReference type="InterPro" id="IPR052159">
    <property type="entry name" value="Competence_DNA_uptake"/>
</dbReference>
<sequence>MRILATAAFAFAAGVFSTQVLPEGGWLPLGLAALAAAVLCALLRRSAARPERKRRRVLLRAALIFGGAALGLLYTAGYRQVALAPVRALDGRTVRFEAVVRDWPVSRDYGRWQIPVKGGEEGEKPLSALLFTDEQGAGLRPGDRVTGVAHCTAATHTRTGEDITYYTAKGIFLQADLYGKLTVEPGARPPWRYWPAYLSQKLKGGIGRAFPPDVAPVIQGIVTGGRENLSDPFTTSLQRTGLSHTVAVSGMHLAFLAGAVTLLLGRGKRSGAACTLILAALFWGVAGGTPSVSRAAVMLALLQVAPLLGRERDSFTALAFALAVLLIWNPFSAAHVGLQLSFGAVAGILLSSDGVQGRLNAFLHLDRPIKSRILRLAQGVPRFFTATLSATLGASVLTVPMAALHFGQVSLVSPLSNLLTLWAVAALFLGGLCVGLMACVMPGTAAVLAIPFTLIGRYLNWVVQGLGRLPLAALPLNSFYYRAWVVYLCLLLALAALLRGQKRWIIPGCAAVTALTACFWFTALSFQSPGLTAAVLDVGQGQSVLLRLDGRLVLVDCGGDGQQDAGDAAADYLQTRGGEKLDALVVSHYHSDHANGVPELLRRVVVDLLLLPDVEEGDPLREEILTLAAERGIEVRFVCGDTHLSFPGGQRLTIFPPLQSAGETNELGLCVLASAGDFDVLIPGDMGGQGEERLLSHTRLPRVEVLVAGHHGSATSTTQALLDEIQPETAVISVGKRNRYGHPAQETLERLALAGTDIYRTDLQGTVTVRSGEH</sequence>
<feature type="transmembrane region" description="Helical" evidence="6">
    <location>
        <begin position="383"/>
        <end position="407"/>
    </location>
</feature>
<keyword evidence="4 6" id="KW-1133">Transmembrane helix</keyword>
<feature type="transmembrane region" description="Helical" evidence="6">
    <location>
        <begin position="242"/>
        <end position="263"/>
    </location>
</feature>
<proteinExistence type="predicted"/>
<dbReference type="EMBL" id="JACOPN010000003">
    <property type="protein sequence ID" value="MBC5716676.1"/>
    <property type="molecule type" value="Genomic_DNA"/>
</dbReference>
<dbReference type="CDD" id="cd07731">
    <property type="entry name" value="ComA-like_MBL-fold"/>
    <property type="match status" value="1"/>
</dbReference>
<dbReference type="GO" id="GO:0030420">
    <property type="term" value="P:establishment of competence for transformation"/>
    <property type="evidence" value="ECO:0007669"/>
    <property type="project" value="InterPro"/>
</dbReference>
<gene>
    <name evidence="8" type="ORF">H8S55_04980</name>
</gene>
<dbReference type="GO" id="GO:0005886">
    <property type="term" value="C:plasma membrane"/>
    <property type="evidence" value="ECO:0007669"/>
    <property type="project" value="UniProtKB-SubCell"/>
</dbReference>
<dbReference type="AlphaFoldDB" id="A0A8J6J2Z7"/>
<dbReference type="InterPro" id="IPR035681">
    <property type="entry name" value="ComA-like_MBL"/>
</dbReference>
<dbReference type="RefSeq" id="WP_186878047.1">
    <property type="nucleotide sequence ID" value="NZ_JACOPN010000003.1"/>
</dbReference>
<dbReference type="Proteomes" id="UP000602260">
    <property type="component" value="Unassembled WGS sequence"/>
</dbReference>
<evidence type="ECO:0000256" key="1">
    <source>
        <dbReference type="ARBA" id="ARBA00004651"/>
    </source>
</evidence>
<evidence type="ECO:0000256" key="5">
    <source>
        <dbReference type="ARBA" id="ARBA00023136"/>
    </source>
</evidence>
<feature type="transmembrane region" description="Helical" evidence="6">
    <location>
        <begin position="505"/>
        <end position="526"/>
    </location>
</feature>
<feature type="transmembrane region" description="Helical" evidence="6">
    <location>
        <begin position="419"/>
        <end position="440"/>
    </location>
</feature>
<feature type="transmembrane region" description="Helical" evidence="6">
    <location>
        <begin position="270"/>
        <end position="286"/>
    </location>
</feature>
<accession>A0A8J6J2Z7</accession>
<dbReference type="InterPro" id="IPR004477">
    <property type="entry name" value="ComEC_N"/>
</dbReference>
<dbReference type="NCBIfam" id="TIGR00360">
    <property type="entry name" value="ComEC_N-term"/>
    <property type="match status" value="1"/>
</dbReference>
<feature type="transmembrane region" description="Helical" evidence="6">
    <location>
        <begin position="315"/>
        <end position="334"/>
    </location>
</feature>
<reference evidence="8" key="1">
    <citation type="submission" date="2020-08" db="EMBL/GenBank/DDBJ databases">
        <title>Genome public.</title>
        <authorList>
            <person name="Liu C."/>
            <person name="Sun Q."/>
        </authorList>
    </citation>
    <scope>NUCLEOTIDE SEQUENCE</scope>
    <source>
        <strain evidence="8">BX5</strain>
    </source>
</reference>
<evidence type="ECO:0000256" key="6">
    <source>
        <dbReference type="SAM" id="Phobius"/>
    </source>
</evidence>
<name>A0A8J6J2Z7_9FIRM</name>
<dbReference type="Gene3D" id="3.60.15.10">
    <property type="entry name" value="Ribonuclease Z/Hydroxyacylglutathione hydrolase-like"/>
    <property type="match status" value="1"/>
</dbReference>
<dbReference type="InterPro" id="IPR036866">
    <property type="entry name" value="RibonucZ/Hydroxyglut_hydro"/>
</dbReference>
<feature type="transmembrane region" description="Helical" evidence="6">
    <location>
        <begin position="57"/>
        <end position="77"/>
    </location>
</feature>
<dbReference type="Pfam" id="PF00753">
    <property type="entry name" value="Lactamase_B"/>
    <property type="match status" value="1"/>
</dbReference>
<dbReference type="InterPro" id="IPR004797">
    <property type="entry name" value="Competence_ComEC/Rec2"/>
</dbReference>
<keyword evidence="2" id="KW-1003">Cell membrane</keyword>
<dbReference type="NCBIfam" id="TIGR00361">
    <property type="entry name" value="ComEC_Rec2"/>
    <property type="match status" value="1"/>
</dbReference>
<feature type="transmembrane region" description="Helical" evidence="6">
    <location>
        <begin position="27"/>
        <end position="45"/>
    </location>
</feature>
<comment type="caution">
    <text evidence="8">The sequence shown here is derived from an EMBL/GenBank/DDBJ whole genome shotgun (WGS) entry which is preliminary data.</text>
</comment>
<evidence type="ECO:0000313" key="9">
    <source>
        <dbReference type="Proteomes" id="UP000602260"/>
    </source>
</evidence>
<dbReference type="SMART" id="SM00849">
    <property type="entry name" value="Lactamase_B"/>
    <property type="match status" value="1"/>
</dbReference>
<evidence type="ECO:0000313" key="8">
    <source>
        <dbReference type="EMBL" id="MBC5716676.1"/>
    </source>
</evidence>
<keyword evidence="9" id="KW-1185">Reference proteome</keyword>
<dbReference type="Pfam" id="PF03772">
    <property type="entry name" value="Competence"/>
    <property type="match status" value="1"/>
</dbReference>
<evidence type="ECO:0000256" key="3">
    <source>
        <dbReference type="ARBA" id="ARBA00022692"/>
    </source>
</evidence>